<gene>
    <name evidence="1" type="ORF">AVEN_12921_1</name>
</gene>
<dbReference type="Proteomes" id="UP000499080">
    <property type="component" value="Unassembled WGS sequence"/>
</dbReference>
<evidence type="ECO:0000313" key="1">
    <source>
        <dbReference type="EMBL" id="GBM81815.1"/>
    </source>
</evidence>
<evidence type="ECO:0000313" key="2">
    <source>
        <dbReference type="Proteomes" id="UP000499080"/>
    </source>
</evidence>
<dbReference type="EMBL" id="BGPR01002970">
    <property type="protein sequence ID" value="GBM81815.1"/>
    <property type="molecule type" value="Genomic_DNA"/>
</dbReference>
<sequence>MPIQLTGNLQGFEFGAYCGEKRKKKELFNVRVPAGATKVPYHPFNYRMAAAIFIRVVSRYDKVTMLYWMKPLTAPRGGKRWSPTFGPVYQACPVFKPQTDVTDDPFLFRRHLPERQREQAGEGGEGRPVAAALATRVASAWRVGRRP</sequence>
<dbReference type="AlphaFoldDB" id="A0A4Y2IVY5"/>
<name>A0A4Y2IVY5_ARAVE</name>
<organism evidence="1 2">
    <name type="scientific">Araneus ventricosus</name>
    <name type="common">Orbweaver spider</name>
    <name type="synonym">Epeira ventricosa</name>
    <dbReference type="NCBI Taxonomy" id="182803"/>
    <lineage>
        <taxon>Eukaryota</taxon>
        <taxon>Metazoa</taxon>
        <taxon>Ecdysozoa</taxon>
        <taxon>Arthropoda</taxon>
        <taxon>Chelicerata</taxon>
        <taxon>Arachnida</taxon>
        <taxon>Araneae</taxon>
        <taxon>Araneomorphae</taxon>
        <taxon>Entelegynae</taxon>
        <taxon>Araneoidea</taxon>
        <taxon>Araneidae</taxon>
        <taxon>Araneus</taxon>
    </lineage>
</organism>
<keyword evidence="2" id="KW-1185">Reference proteome</keyword>
<accession>A0A4Y2IVY5</accession>
<protein>
    <submittedName>
        <fullName evidence="1">Uncharacterized protein</fullName>
    </submittedName>
</protein>
<comment type="caution">
    <text evidence="1">The sequence shown here is derived from an EMBL/GenBank/DDBJ whole genome shotgun (WGS) entry which is preliminary data.</text>
</comment>
<proteinExistence type="predicted"/>
<reference evidence="1 2" key="1">
    <citation type="journal article" date="2019" name="Sci. Rep.">
        <title>Orb-weaving spider Araneus ventricosus genome elucidates the spidroin gene catalogue.</title>
        <authorList>
            <person name="Kono N."/>
            <person name="Nakamura H."/>
            <person name="Ohtoshi R."/>
            <person name="Moran D.A.P."/>
            <person name="Shinohara A."/>
            <person name="Yoshida Y."/>
            <person name="Fujiwara M."/>
            <person name="Mori M."/>
            <person name="Tomita M."/>
            <person name="Arakawa K."/>
        </authorList>
    </citation>
    <scope>NUCLEOTIDE SEQUENCE [LARGE SCALE GENOMIC DNA]</scope>
</reference>